<reference evidence="1" key="2">
    <citation type="journal article" date="2021" name="PeerJ">
        <title>Extensive microbial diversity within the chicken gut microbiome revealed by metagenomics and culture.</title>
        <authorList>
            <person name="Gilroy R."/>
            <person name="Ravi A."/>
            <person name="Getino M."/>
            <person name="Pursley I."/>
            <person name="Horton D.L."/>
            <person name="Alikhan N.F."/>
            <person name="Baker D."/>
            <person name="Gharbi K."/>
            <person name="Hall N."/>
            <person name="Watson M."/>
            <person name="Adriaenssens E.M."/>
            <person name="Foster-Nyarko E."/>
            <person name="Jarju S."/>
            <person name="Secka A."/>
            <person name="Antonio M."/>
            <person name="Oren A."/>
            <person name="Chaudhuri R.R."/>
            <person name="La Ragione R."/>
            <person name="Hildebrand F."/>
            <person name="Pallen M.J."/>
        </authorList>
    </citation>
    <scope>NUCLEOTIDE SEQUENCE</scope>
    <source>
        <strain evidence="1">ChiGjej1B1-24693</strain>
    </source>
</reference>
<evidence type="ECO:0000313" key="1">
    <source>
        <dbReference type="EMBL" id="HIT77021.1"/>
    </source>
</evidence>
<sequence length="128" mass="14160">MIPSDWTPYHRVDDGELIGYLRPEPGTDGLVTPVTLFGHPLVDECGEDFWAEDVLEGYGLSYLAERWDLDRGDGTTSRVVISECSPERVVVALAEFAQVVAPDGTNRADEDWGRAWELPVPTTRLSPA</sequence>
<reference evidence="1" key="1">
    <citation type="submission" date="2020-10" db="EMBL/GenBank/DDBJ databases">
        <authorList>
            <person name="Gilroy R."/>
        </authorList>
    </citation>
    <scope>NUCLEOTIDE SEQUENCE</scope>
    <source>
        <strain evidence="1">ChiGjej1B1-24693</strain>
    </source>
</reference>
<name>A0A9D1H060_9ACTN</name>
<dbReference type="AlphaFoldDB" id="A0A9D1H060"/>
<accession>A0A9D1H060</accession>
<dbReference type="Proteomes" id="UP000886842">
    <property type="component" value="Unassembled WGS sequence"/>
</dbReference>
<dbReference type="EMBL" id="DVLP01000450">
    <property type="protein sequence ID" value="HIT77021.1"/>
    <property type="molecule type" value="Genomic_DNA"/>
</dbReference>
<organism evidence="1 2">
    <name type="scientific">Candidatus Avipropionibacterium avicola</name>
    <dbReference type="NCBI Taxonomy" id="2840701"/>
    <lineage>
        <taxon>Bacteria</taxon>
        <taxon>Bacillati</taxon>
        <taxon>Actinomycetota</taxon>
        <taxon>Actinomycetes</taxon>
        <taxon>Propionibacteriales</taxon>
        <taxon>Propionibacteriaceae</taxon>
        <taxon>Propionibacteriaceae incertae sedis</taxon>
        <taxon>Candidatus Avipropionibacterium</taxon>
    </lineage>
</organism>
<gene>
    <name evidence="1" type="ORF">IAA98_15695</name>
</gene>
<protein>
    <submittedName>
        <fullName evidence="1">Uncharacterized protein</fullName>
    </submittedName>
</protein>
<comment type="caution">
    <text evidence="1">The sequence shown here is derived from an EMBL/GenBank/DDBJ whole genome shotgun (WGS) entry which is preliminary data.</text>
</comment>
<proteinExistence type="predicted"/>
<evidence type="ECO:0000313" key="2">
    <source>
        <dbReference type="Proteomes" id="UP000886842"/>
    </source>
</evidence>